<dbReference type="AlphaFoldDB" id="A0A9P4G920"/>
<feature type="chain" id="PRO_5040193007" evidence="1">
    <location>
        <begin position="20"/>
        <end position="435"/>
    </location>
</feature>
<feature type="signal peptide" evidence="1">
    <location>
        <begin position="1"/>
        <end position="19"/>
    </location>
</feature>
<evidence type="ECO:0000313" key="2">
    <source>
        <dbReference type="EMBL" id="KAF1841121.1"/>
    </source>
</evidence>
<accession>A0A9P4G920</accession>
<reference evidence="2" key="1">
    <citation type="submission" date="2020-01" db="EMBL/GenBank/DDBJ databases">
        <authorList>
            <consortium name="DOE Joint Genome Institute"/>
            <person name="Haridas S."/>
            <person name="Albert R."/>
            <person name="Binder M."/>
            <person name="Bloem J."/>
            <person name="Labutti K."/>
            <person name="Salamov A."/>
            <person name="Andreopoulos B."/>
            <person name="Baker S.E."/>
            <person name="Barry K."/>
            <person name="Bills G."/>
            <person name="Bluhm B.H."/>
            <person name="Cannon C."/>
            <person name="Castanera R."/>
            <person name="Culley D.E."/>
            <person name="Daum C."/>
            <person name="Ezra D."/>
            <person name="Gonzalez J.B."/>
            <person name="Henrissat B."/>
            <person name="Kuo A."/>
            <person name="Liang C."/>
            <person name="Lipzen A."/>
            <person name="Lutzoni F."/>
            <person name="Magnuson J."/>
            <person name="Mondo S."/>
            <person name="Nolan M."/>
            <person name="Ohm R."/>
            <person name="Pangilinan J."/>
            <person name="Park H.-J."/>
            <person name="Ramirez L."/>
            <person name="Alfaro M."/>
            <person name="Sun H."/>
            <person name="Tritt A."/>
            <person name="Yoshinaga Y."/>
            <person name="Zwiers L.-H."/>
            <person name="Turgeon B.G."/>
            <person name="Goodwin S.B."/>
            <person name="Spatafora J.W."/>
            <person name="Crous P.W."/>
            <person name="Grigoriev I.V."/>
        </authorList>
    </citation>
    <scope>NUCLEOTIDE SEQUENCE</scope>
    <source>
        <strain evidence="2">CBS 394.84</strain>
    </source>
</reference>
<sequence>MVLKWAFAMAMCLATLVVGRFISSSTSSVDVARRLIGELDNYNASFGIVSAPQFPAPVPELAGLDFDPAKYANEDMWKRYVEAKGNHLVCLMQATDKGAGFLKEDKRSPPSAASPWSGDLRSELATWFWHDGDYDKGWECDWERIGLKKAFHALGLNAKPAFDDDGDPADGHNDCLSITHYNGEDYEDPEAVWPQMKDVKDQKYKVNGKEYTATGAYYQFAVNKIGGAIIGKNLNNPAASVLEGHNWGRKAAPGELPDLRFCSDIYWGHWARDNPNVKNIRVYGAHHVVNDATVLLVARAFKNKGVQALAPWPGTSFPANTDEGKALIGSPIGAIVAHMLIQHKAELGIKHISKITVVTNESKENPKFGEKPRRDLHLFFEIEDVPVDEVTNGSIEEKLERKSSPAIREYKYFRSKVLRVRNEGKEMLREHIMRI</sequence>
<keyword evidence="1" id="KW-0732">Signal</keyword>
<dbReference type="OrthoDB" id="5337308at2759"/>
<dbReference type="Proteomes" id="UP000800039">
    <property type="component" value="Unassembled WGS sequence"/>
</dbReference>
<evidence type="ECO:0000256" key="1">
    <source>
        <dbReference type="SAM" id="SignalP"/>
    </source>
</evidence>
<dbReference type="RefSeq" id="XP_040783684.1">
    <property type="nucleotide sequence ID" value="XM_040927172.1"/>
</dbReference>
<keyword evidence="3" id="KW-1185">Reference proteome</keyword>
<evidence type="ECO:0000313" key="3">
    <source>
        <dbReference type="Proteomes" id="UP000800039"/>
    </source>
</evidence>
<gene>
    <name evidence="2" type="ORF">K460DRAFT_198819</name>
</gene>
<name>A0A9P4G920_9PLEO</name>
<dbReference type="GeneID" id="63844424"/>
<organism evidence="2 3">
    <name type="scientific">Cucurbitaria berberidis CBS 394.84</name>
    <dbReference type="NCBI Taxonomy" id="1168544"/>
    <lineage>
        <taxon>Eukaryota</taxon>
        <taxon>Fungi</taxon>
        <taxon>Dikarya</taxon>
        <taxon>Ascomycota</taxon>
        <taxon>Pezizomycotina</taxon>
        <taxon>Dothideomycetes</taxon>
        <taxon>Pleosporomycetidae</taxon>
        <taxon>Pleosporales</taxon>
        <taxon>Pleosporineae</taxon>
        <taxon>Cucurbitariaceae</taxon>
        <taxon>Cucurbitaria</taxon>
    </lineage>
</organism>
<protein>
    <submittedName>
        <fullName evidence="2">Uncharacterized protein</fullName>
    </submittedName>
</protein>
<dbReference type="EMBL" id="ML976619">
    <property type="protein sequence ID" value="KAF1841121.1"/>
    <property type="molecule type" value="Genomic_DNA"/>
</dbReference>
<comment type="caution">
    <text evidence="2">The sequence shown here is derived from an EMBL/GenBank/DDBJ whole genome shotgun (WGS) entry which is preliminary data.</text>
</comment>
<proteinExistence type="predicted"/>